<proteinExistence type="predicted"/>
<dbReference type="Gene3D" id="1.20.1290.10">
    <property type="entry name" value="AhpD-like"/>
    <property type="match status" value="1"/>
</dbReference>
<sequence length="299" mass="33042">MRMTLRDKSAGTSSNPHSEDMVKHLPPAIKQLLTLRNPDAWSSPPLGRLHRVFASTQNEAKRRNAETGWLVLTTCTLLTANRPSSVGHLYRFVTRSDPTKAESRRDFTEALNKAALMRESALKSVIFIGVPRTILSLTGLKEALEDDVYAALRKDSRRVGTPQNIEATIGRGMALWNSIYEPHAVKLYNKLGALHPDFISFIIQSYGSVLSPMPGGDAEQGNLTRAMGSIVGIATLRAEGRVGPQLTSHVFGLLKARYVENQNEEDKYLSSDEGTEWVVRTVDEIMDAITSEEGPQVKL</sequence>
<feature type="region of interest" description="Disordered" evidence="1">
    <location>
        <begin position="1"/>
        <end position="21"/>
    </location>
</feature>
<dbReference type="OrthoDB" id="5392202at2759"/>
<dbReference type="Proteomes" id="UP000008064">
    <property type="component" value="Unassembled WGS sequence"/>
</dbReference>
<dbReference type="AlphaFoldDB" id="F8NML8"/>
<dbReference type="PANTHER" id="PTHR28180:SF2">
    <property type="entry name" value="PEROXISOMAL PROTEIN 2"/>
    <property type="match status" value="1"/>
</dbReference>
<name>F8NML8_SERL9</name>
<evidence type="ECO:0000256" key="1">
    <source>
        <dbReference type="SAM" id="MobiDB-lite"/>
    </source>
</evidence>
<dbReference type="SUPFAM" id="SSF69118">
    <property type="entry name" value="AhpD-like"/>
    <property type="match status" value="1"/>
</dbReference>
<organism>
    <name type="scientific">Serpula lacrymans var. lacrymans (strain S7.9)</name>
    <name type="common">Dry rot fungus</name>
    <dbReference type="NCBI Taxonomy" id="578457"/>
    <lineage>
        <taxon>Eukaryota</taxon>
        <taxon>Fungi</taxon>
        <taxon>Dikarya</taxon>
        <taxon>Basidiomycota</taxon>
        <taxon>Agaricomycotina</taxon>
        <taxon>Agaricomycetes</taxon>
        <taxon>Agaricomycetidae</taxon>
        <taxon>Boletales</taxon>
        <taxon>Coniophorineae</taxon>
        <taxon>Serpulaceae</taxon>
        <taxon>Serpula</taxon>
    </lineage>
</organism>
<dbReference type="RefSeq" id="XP_007315506.1">
    <property type="nucleotide sequence ID" value="XM_007315444.1"/>
</dbReference>
<dbReference type="KEGG" id="sla:SERLADRAFT_460788"/>
<dbReference type="InterPro" id="IPR029032">
    <property type="entry name" value="AhpD-like"/>
</dbReference>
<dbReference type="HOGENOM" id="CLU_069193_0_0_1"/>
<protein>
    <recommendedName>
        <fullName evidence="3">Dol-P-Man:Man(5)GlcNAc(2)-PP-Dol alpha-1,3-mannosyltransferase</fullName>
    </recommendedName>
</protein>
<evidence type="ECO:0008006" key="3">
    <source>
        <dbReference type="Google" id="ProtNLM"/>
    </source>
</evidence>
<dbReference type="InterPro" id="IPR052999">
    <property type="entry name" value="PTS1_Protein"/>
</dbReference>
<dbReference type="GeneID" id="18818129"/>
<gene>
    <name evidence="2" type="ORF">SERLADRAFT_460788</name>
</gene>
<dbReference type="PANTHER" id="PTHR28180">
    <property type="entry name" value="CONSERVED MITOCHONDRIAL PROTEIN-RELATED"/>
    <property type="match status" value="1"/>
</dbReference>
<accession>F8NML8</accession>
<evidence type="ECO:0000313" key="2">
    <source>
        <dbReference type="EMBL" id="EGO27415.1"/>
    </source>
</evidence>
<dbReference type="EMBL" id="GL945431">
    <property type="protein sequence ID" value="EGO27415.1"/>
    <property type="molecule type" value="Genomic_DNA"/>
</dbReference>
<reference evidence="2" key="1">
    <citation type="submission" date="2011-04" db="EMBL/GenBank/DDBJ databases">
        <title>Evolution of plant cell wall degrading machinery underlies the functional diversity of forest fungi.</title>
        <authorList>
            <consortium name="US DOE Joint Genome Institute (JGI-PGF)"/>
            <person name="Eastwood D.C."/>
            <person name="Floudas D."/>
            <person name="Binder M."/>
            <person name="Majcherczyk A."/>
            <person name="Schneider P."/>
            <person name="Aerts A."/>
            <person name="Asiegbu F.O."/>
            <person name="Baker S.E."/>
            <person name="Barry K."/>
            <person name="Bendiksby M."/>
            <person name="Blumentritt M."/>
            <person name="Coutinho P.M."/>
            <person name="Cullen D."/>
            <person name="Cullen D."/>
            <person name="Gathman A."/>
            <person name="Goodell B."/>
            <person name="Henrissat B."/>
            <person name="Ihrmark K."/>
            <person name="Kauserud H."/>
            <person name="Kohler A."/>
            <person name="LaButti K."/>
            <person name="Lapidus A."/>
            <person name="Lavin J.L."/>
            <person name="Lee Y.-H."/>
            <person name="Lindquist E."/>
            <person name="Lilly W."/>
            <person name="Lucas S."/>
            <person name="Morin E."/>
            <person name="Murat C."/>
            <person name="Oguiza J.A."/>
            <person name="Park J."/>
            <person name="Pisabarro A.G."/>
            <person name="Riley R."/>
            <person name="Rosling A."/>
            <person name="Salamov A."/>
            <person name="Schmidt O."/>
            <person name="Schmutz J."/>
            <person name="Skrede I."/>
            <person name="Stenlid J."/>
            <person name="Wiebenga A."/>
            <person name="Xie X."/>
            <person name="Kues U."/>
            <person name="Hibbett D.S."/>
            <person name="Hoffmeister D."/>
            <person name="Hogberg N."/>
            <person name="Martin F."/>
            <person name="Grigoriev I.V."/>
            <person name="Watkinson S.C."/>
        </authorList>
    </citation>
    <scope>NUCLEOTIDE SEQUENCE</scope>
    <source>
        <strain evidence="2">S7.9</strain>
    </source>
</reference>